<dbReference type="CDD" id="cd12148">
    <property type="entry name" value="fungal_TF_MHR"/>
    <property type="match status" value="1"/>
</dbReference>
<dbReference type="GO" id="GO:0003677">
    <property type="term" value="F:DNA binding"/>
    <property type="evidence" value="ECO:0007669"/>
    <property type="project" value="InterPro"/>
</dbReference>
<feature type="domain" description="Zn(2)-C6 fungal-type" evidence="4">
    <location>
        <begin position="18"/>
        <end position="49"/>
    </location>
</feature>
<dbReference type="PROSITE" id="PS50048">
    <property type="entry name" value="ZN2_CY6_FUNGAL_2"/>
    <property type="match status" value="1"/>
</dbReference>
<dbReference type="InterPro" id="IPR036864">
    <property type="entry name" value="Zn2-C6_fun-type_DNA-bd_sf"/>
</dbReference>
<gene>
    <name evidence="5" type="ORF">B0I36DRAFT_367885</name>
</gene>
<evidence type="ECO:0000256" key="3">
    <source>
        <dbReference type="ARBA" id="ARBA00023242"/>
    </source>
</evidence>
<dbReference type="AlphaFoldDB" id="A0A9P9BKP9"/>
<dbReference type="GO" id="GO:0005634">
    <property type="term" value="C:nucleus"/>
    <property type="evidence" value="ECO:0007669"/>
    <property type="project" value="UniProtKB-SubCell"/>
</dbReference>
<keyword evidence="6" id="KW-1185">Reference proteome</keyword>
<accession>A0A9P9BKP9</accession>
<dbReference type="GO" id="GO:0006351">
    <property type="term" value="P:DNA-templated transcription"/>
    <property type="evidence" value="ECO:0007669"/>
    <property type="project" value="InterPro"/>
</dbReference>
<evidence type="ECO:0000313" key="5">
    <source>
        <dbReference type="EMBL" id="KAH7021479.1"/>
    </source>
</evidence>
<evidence type="ECO:0000259" key="4">
    <source>
        <dbReference type="PROSITE" id="PS50048"/>
    </source>
</evidence>
<name>A0A9P9BKP9_9PEZI</name>
<organism evidence="5 6">
    <name type="scientific">Microdochium trichocladiopsis</name>
    <dbReference type="NCBI Taxonomy" id="1682393"/>
    <lineage>
        <taxon>Eukaryota</taxon>
        <taxon>Fungi</taxon>
        <taxon>Dikarya</taxon>
        <taxon>Ascomycota</taxon>
        <taxon>Pezizomycotina</taxon>
        <taxon>Sordariomycetes</taxon>
        <taxon>Xylariomycetidae</taxon>
        <taxon>Xylariales</taxon>
        <taxon>Microdochiaceae</taxon>
        <taxon>Microdochium</taxon>
    </lineage>
</organism>
<dbReference type="CDD" id="cd00067">
    <property type="entry name" value="GAL4"/>
    <property type="match status" value="1"/>
</dbReference>
<dbReference type="OrthoDB" id="1747771at2759"/>
<proteinExistence type="predicted"/>
<evidence type="ECO:0000256" key="2">
    <source>
        <dbReference type="ARBA" id="ARBA00022723"/>
    </source>
</evidence>
<dbReference type="RefSeq" id="XP_046007680.1">
    <property type="nucleotide sequence ID" value="XM_046159534.1"/>
</dbReference>
<comment type="caution">
    <text evidence="5">The sequence shown here is derived from an EMBL/GenBank/DDBJ whole genome shotgun (WGS) entry which is preliminary data.</text>
</comment>
<dbReference type="InterPro" id="IPR001138">
    <property type="entry name" value="Zn2Cys6_DnaBD"/>
</dbReference>
<dbReference type="PROSITE" id="PS00463">
    <property type="entry name" value="ZN2_CY6_FUNGAL_1"/>
    <property type="match status" value="1"/>
</dbReference>
<dbReference type="Pfam" id="PF04082">
    <property type="entry name" value="Fungal_trans"/>
    <property type="match status" value="1"/>
</dbReference>
<reference evidence="5" key="1">
    <citation type="journal article" date="2021" name="Nat. Commun.">
        <title>Genetic determinants of endophytism in the Arabidopsis root mycobiome.</title>
        <authorList>
            <person name="Mesny F."/>
            <person name="Miyauchi S."/>
            <person name="Thiergart T."/>
            <person name="Pickel B."/>
            <person name="Atanasova L."/>
            <person name="Karlsson M."/>
            <person name="Huettel B."/>
            <person name="Barry K.W."/>
            <person name="Haridas S."/>
            <person name="Chen C."/>
            <person name="Bauer D."/>
            <person name="Andreopoulos W."/>
            <person name="Pangilinan J."/>
            <person name="LaButti K."/>
            <person name="Riley R."/>
            <person name="Lipzen A."/>
            <person name="Clum A."/>
            <person name="Drula E."/>
            <person name="Henrissat B."/>
            <person name="Kohler A."/>
            <person name="Grigoriev I.V."/>
            <person name="Martin F.M."/>
            <person name="Hacquard S."/>
        </authorList>
    </citation>
    <scope>NUCLEOTIDE SEQUENCE</scope>
    <source>
        <strain evidence="5">MPI-CAGE-CH-0230</strain>
    </source>
</reference>
<dbReference type="Gene3D" id="4.10.240.10">
    <property type="entry name" value="Zn(2)-C6 fungal-type DNA-binding domain"/>
    <property type="match status" value="1"/>
</dbReference>
<protein>
    <recommendedName>
        <fullName evidence="4">Zn(2)-C6 fungal-type domain-containing protein</fullName>
    </recommendedName>
</protein>
<dbReference type="SMART" id="SM00066">
    <property type="entry name" value="GAL4"/>
    <property type="match status" value="1"/>
</dbReference>
<dbReference type="InterPro" id="IPR007219">
    <property type="entry name" value="XnlR_reg_dom"/>
</dbReference>
<dbReference type="EMBL" id="JAGTJQ010000010">
    <property type="protein sequence ID" value="KAH7021479.1"/>
    <property type="molecule type" value="Genomic_DNA"/>
</dbReference>
<evidence type="ECO:0000256" key="1">
    <source>
        <dbReference type="ARBA" id="ARBA00004123"/>
    </source>
</evidence>
<dbReference type="GO" id="GO:0008270">
    <property type="term" value="F:zinc ion binding"/>
    <property type="evidence" value="ECO:0007669"/>
    <property type="project" value="InterPro"/>
</dbReference>
<dbReference type="GO" id="GO:0000981">
    <property type="term" value="F:DNA-binding transcription factor activity, RNA polymerase II-specific"/>
    <property type="evidence" value="ECO:0007669"/>
    <property type="project" value="InterPro"/>
</dbReference>
<comment type="subcellular location">
    <subcellularLocation>
        <location evidence="1">Nucleus</location>
    </subcellularLocation>
</comment>
<sequence length="545" mass="62249">MLRDSETTLRSTQRAPRSCRSCASRKIRCDKAVPCLPCTKRGHADACVRETVIVRGEVTTGRDVDGRPSYDELKQENERLRELLARRDSATVATTQAPRLTLPYEEYNEYEQLLFSVQGAPKVQRHAFTIGSVILPSRVCSNGMVTYDKQWNSWVHYAVEYPAFEEQHTLFMDALDAGVSLADMDAAWLAIYFSILTASILTMDDDHHRLQRNWYDAALFFLDRAEFMKRPRLETCQTIAILEISFSIFGDHKLSFIMRSCALTVARSLGLDRENPMDESQLTALGKEARRRLWWTLVICEWLSGPHPPSQLTEDDFDILLPVVDSSHMVRDGPPGLEIHPVQYHVFMAKTSIVYNRFRRSLRDPTVARDVLVRKADEELAGVIHTLPQHLSPDGLAKRQEEDLSRRYPWIRWQRVDVTLVLLHHRLEISRILQNDWQANPSHYGWARQICLGAAKEIIWISQNWEQSAAKRSQWALAWHVYLAAVFIISDMKASTANLSTLTTEKEDILQGIKFLDSVRARNVMAGKAADILRQLLGGGGIPQP</sequence>
<dbReference type="PANTHER" id="PTHR31001">
    <property type="entry name" value="UNCHARACTERIZED TRANSCRIPTIONAL REGULATORY PROTEIN"/>
    <property type="match status" value="1"/>
</dbReference>
<keyword evidence="2" id="KW-0479">Metal-binding</keyword>
<dbReference type="InterPro" id="IPR050613">
    <property type="entry name" value="Sec_Metabolite_Reg"/>
</dbReference>
<evidence type="ECO:0000313" key="6">
    <source>
        <dbReference type="Proteomes" id="UP000756346"/>
    </source>
</evidence>
<keyword evidence="3" id="KW-0539">Nucleus</keyword>
<dbReference type="Proteomes" id="UP000756346">
    <property type="component" value="Unassembled WGS sequence"/>
</dbReference>
<dbReference type="SUPFAM" id="SSF57701">
    <property type="entry name" value="Zn2/Cys6 DNA-binding domain"/>
    <property type="match status" value="1"/>
</dbReference>
<dbReference type="GeneID" id="70189080"/>
<dbReference type="PANTHER" id="PTHR31001:SF76">
    <property type="entry name" value="ZN(2)-C6 FUNGAL-TYPE DOMAIN-CONTAINING PROTEIN"/>
    <property type="match status" value="1"/>
</dbReference>